<feature type="compositionally biased region" description="Basic and acidic residues" evidence="1">
    <location>
        <begin position="61"/>
        <end position="70"/>
    </location>
</feature>
<protein>
    <recommendedName>
        <fullName evidence="4">Rho termination factor N-terminal domain-containing protein</fullName>
    </recommendedName>
</protein>
<dbReference type="Proteomes" id="UP000316426">
    <property type="component" value="Chromosome"/>
</dbReference>
<evidence type="ECO:0008006" key="4">
    <source>
        <dbReference type="Google" id="ProtNLM"/>
    </source>
</evidence>
<organism evidence="2 3">
    <name type="scientific">Botrimarina mediterranea</name>
    <dbReference type="NCBI Taxonomy" id="2528022"/>
    <lineage>
        <taxon>Bacteria</taxon>
        <taxon>Pseudomonadati</taxon>
        <taxon>Planctomycetota</taxon>
        <taxon>Planctomycetia</taxon>
        <taxon>Pirellulales</taxon>
        <taxon>Lacipirellulaceae</taxon>
        <taxon>Botrimarina</taxon>
    </lineage>
</organism>
<dbReference type="RefSeq" id="WP_145110727.1">
    <property type="nucleotide sequence ID" value="NZ_CP036349.1"/>
</dbReference>
<evidence type="ECO:0000256" key="1">
    <source>
        <dbReference type="SAM" id="MobiDB-lite"/>
    </source>
</evidence>
<accession>A0A518K6Z6</accession>
<dbReference type="Pfam" id="PF16258">
    <property type="entry name" value="DUF4912"/>
    <property type="match status" value="1"/>
</dbReference>
<dbReference type="KEGG" id="bmei:Spa11_17480"/>
<dbReference type="InterPro" id="IPR036269">
    <property type="entry name" value="Rho_N_sf"/>
</dbReference>
<gene>
    <name evidence="2" type="ORF">Spa11_17480</name>
</gene>
<sequence>MNSSKLRSYTAKDLAQMARQRGFAKWHSMRKDELIEALAAAGVQENALPRPRQTDREAAEALANRAERARAAASRPKPTAAQKQLAEMQRQRARLQDLSTATPTAGADRLLLLVRDPYWLQVTWEVTPSSVTRARTALGQHWHGAQPVLRLGKLGDDGAVGGVRQVKVHGGVNHWYVDVTDPPGRFRAEIGYLDLSGGFYSIARSNEVQTPEASVDEVGEHAWTDVARNADRVFALSGGYSADGPSQELRQALEERLRRPLGRPTETRFTATEARTDGAQLDVQIDAELVVRGSTAPHTHLTIQGEPVVVREDGAFAVKLPFPDRRQVIPVVASSADGMHQRTIILGVERNTKALEPRRRDTVTA</sequence>
<evidence type="ECO:0000313" key="2">
    <source>
        <dbReference type="EMBL" id="QDV73550.1"/>
    </source>
</evidence>
<reference evidence="2 3" key="1">
    <citation type="submission" date="2019-02" db="EMBL/GenBank/DDBJ databases">
        <title>Deep-cultivation of Planctomycetes and their phenomic and genomic characterization uncovers novel biology.</title>
        <authorList>
            <person name="Wiegand S."/>
            <person name="Jogler M."/>
            <person name="Boedeker C."/>
            <person name="Pinto D."/>
            <person name="Vollmers J."/>
            <person name="Rivas-Marin E."/>
            <person name="Kohn T."/>
            <person name="Peeters S.H."/>
            <person name="Heuer A."/>
            <person name="Rast P."/>
            <person name="Oberbeckmann S."/>
            <person name="Bunk B."/>
            <person name="Jeske O."/>
            <person name="Meyerdierks A."/>
            <person name="Storesund J.E."/>
            <person name="Kallscheuer N."/>
            <person name="Luecker S."/>
            <person name="Lage O.M."/>
            <person name="Pohl T."/>
            <person name="Merkel B.J."/>
            <person name="Hornburger P."/>
            <person name="Mueller R.-W."/>
            <person name="Bruemmer F."/>
            <person name="Labrenz M."/>
            <person name="Spormann A.M."/>
            <person name="Op den Camp H."/>
            <person name="Overmann J."/>
            <person name="Amann R."/>
            <person name="Jetten M.S.M."/>
            <person name="Mascher T."/>
            <person name="Medema M.H."/>
            <person name="Devos D.P."/>
            <person name="Kaster A.-K."/>
            <person name="Ovreas L."/>
            <person name="Rohde M."/>
            <person name="Galperin M.Y."/>
            <person name="Jogler C."/>
        </authorList>
    </citation>
    <scope>NUCLEOTIDE SEQUENCE [LARGE SCALE GENOMIC DNA]</scope>
    <source>
        <strain evidence="2 3">Spa11</strain>
    </source>
</reference>
<dbReference type="Gene3D" id="2.60.40.10">
    <property type="entry name" value="Immunoglobulins"/>
    <property type="match status" value="1"/>
</dbReference>
<dbReference type="AlphaFoldDB" id="A0A518K6Z6"/>
<dbReference type="EMBL" id="CP036349">
    <property type="protein sequence ID" value="QDV73550.1"/>
    <property type="molecule type" value="Genomic_DNA"/>
</dbReference>
<proteinExistence type="predicted"/>
<dbReference type="SUPFAM" id="SSF68912">
    <property type="entry name" value="Rho N-terminal domain-like"/>
    <property type="match status" value="1"/>
</dbReference>
<keyword evidence="3" id="KW-1185">Reference proteome</keyword>
<evidence type="ECO:0000313" key="3">
    <source>
        <dbReference type="Proteomes" id="UP000316426"/>
    </source>
</evidence>
<dbReference type="InterPro" id="IPR032585">
    <property type="entry name" value="DUF4912"/>
</dbReference>
<feature type="region of interest" description="Disordered" evidence="1">
    <location>
        <begin position="61"/>
        <end position="100"/>
    </location>
</feature>
<dbReference type="InterPro" id="IPR013783">
    <property type="entry name" value="Ig-like_fold"/>
</dbReference>
<name>A0A518K6Z6_9BACT</name>